<feature type="transmembrane region" description="Helical" evidence="2">
    <location>
        <begin position="45"/>
        <end position="73"/>
    </location>
</feature>
<organism evidence="3 4">
    <name type="scientific">Paenibacillus agaridevorans</name>
    <dbReference type="NCBI Taxonomy" id="171404"/>
    <lineage>
        <taxon>Bacteria</taxon>
        <taxon>Bacillati</taxon>
        <taxon>Bacillota</taxon>
        <taxon>Bacilli</taxon>
        <taxon>Bacillales</taxon>
        <taxon>Paenibacillaceae</taxon>
        <taxon>Paenibacillus</taxon>
    </lineage>
</organism>
<keyword evidence="2" id="KW-0472">Membrane</keyword>
<keyword evidence="4" id="KW-1185">Reference proteome</keyword>
<keyword evidence="2" id="KW-1133">Transmembrane helix</keyword>
<sequence length="78" mass="7962">MPPEDESELEGAEDESDDDDEDEDEELSTGFVSCLGTDTGLEELFVLTIFFVVAGLLSGAGVAAGAAGALLSFTDSAA</sequence>
<evidence type="ECO:0000256" key="1">
    <source>
        <dbReference type="SAM" id="MobiDB-lite"/>
    </source>
</evidence>
<evidence type="ECO:0000313" key="3">
    <source>
        <dbReference type="EMBL" id="GBG10713.1"/>
    </source>
</evidence>
<protein>
    <submittedName>
        <fullName evidence="3">Uncharacterized protein</fullName>
    </submittedName>
</protein>
<comment type="caution">
    <text evidence="3">The sequence shown here is derived from an EMBL/GenBank/DDBJ whole genome shotgun (WGS) entry which is preliminary data.</text>
</comment>
<reference evidence="3 4" key="1">
    <citation type="submission" date="2017-08" db="EMBL/GenBank/DDBJ databases">
        <title>Substantial Increase in Enzyme Production by Combined Drug-Resistance Mutations in Paenibacillus agaridevorans.</title>
        <authorList>
            <person name="Tanaka Y."/>
            <person name="Funane K."/>
            <person name="Hosaka T."/>
            <person name="Shiwa Y."/>
            <person name="Fujita N."/>
            <person name="Miyazaki T."/>
            <person name="Yoshikawa H."/>
            <person name="Murakami K."/>
            <person name="Kasahara K."/>
            <person name="Inaoka T."/>
            <person name="Hiraga Y."/>
            <person name="Ochi K."/>
        </authorList>
    </citation>
    <scope>NUCLEOTIDE SEQUENCE [LARGE SCALE GENOMIC DNA]</scope>
    <source>
        <strain evidence="3 4">T-3040</strain>
    </source>
</reference>
<evidence type="ECO:0000256" key="2">
    <source>
        <dbReference type="SAM" id="Phobius"/>
    </source>
</evidence>
<feature type="region of interest" description="Disordered" evidence="1">
    <location>
        <begin position="1"/>
        <end position="29"/>
    </location>
</feature>
<dbReference type="EMBL" id="BDQX01000339">
    <property type="protein sequence ID" value="GBG10713.1"/>
    <property type="molecule type" value="Genomic_DNA"/>
</dbReference>
<evidence type="ECO:0000313" key="4">
    <source>
        <dbReference type="Proteomes" id="UP000245202"/>
    </source>
</evidence>
<gene>
    <name evidence="3" type="ORF">PAT3040_05466</name>
</gene>
<accession>A0A2R5F2Y2</accession>
<name>A0A2R5F2Y2_9BACL</name>
<keyword evidence="2" id="KW-0812">Transmembrane</keyword>
<proteinExistence type="predicted"/>
<dbReference type="Proteomes" id="UP000245202">
    <property type="component" value="Unassembled WGS sequence"/>
</dbReference>
<dbReference type="AlphaFoldDB" id="A0A2R5F2Y2"/>
<feature type="compositionally biased region" description="Acidic residues" evidence="1">
    <location>
        <begin position="1"/>
        <end position="27"/>
    </location>
</feature>